<keyword evidence="1" id="KW-1133">Transmembrane helix</keyword>
<keyword evidence="1" id="KW-0812">Transmembrane</keyword>
<evidence type="ECO:0000313" key="2">
    <source>
        <dbReference type="EMBL" id="KAG9240526.1"/>
    </source>
</evidence>
<name>A0A9P8CCR6_9HELO</name>
<reference evidence="2" key="1">
    <citation type="journal article" date="2021" name="IMA Fungus">
        <title>Genomic characterization of three marine fungi, including Emericellopsis atlantica sp. nov. with signatures of a generalist lifestyle and marine biomass degradation.</title>
        <authorList>
            <person name="Hagestad O.C."/>
            <person name="Hou L."/>
            <person name="Andersen J.H."/>
            <person name="Hansen E.H."/>
            <person name="Altermark B."/>
            <person name="Li C."/>
            <person name="Kuhnert E."/>
            <person name="Cox R.J."/>
            <person name="Crous P.W."/>
            <person name="Spatafora J.W."/>
            <person name="Lail K."/>
            <person name="Amirebrahimi M."/>
            <person name="Lipzen A."/>
            <person name="Pangilinan J."/>
            <person name="Andreopoulos W."/>
            <person name="Hayes R.D."/>
            <person name="Ng V."/>
            <person name="Grigoriev I.V."/>
            <person name="Jackson S.A."/>
            <person name="Sutton T.D.S."/>
            <person name="Dobson A.D.W."/>
            <person name="Rama T."/>
        </authorList>
    </citation>
    <scope>NUCLEOTIDE SEQUENCE</scope>
    <source>
        <strain evidence="2">TRa3180A</strain>
    </source>
</reference>
<gene>
    <name evidence="2" type="ORF">BJ878DRAFT_525699</name>
</gene>
<feature type="transmembrane region" description="Helical" evidence="1">
    <location>
        <begin position="54"/>
        <end position="73"/>
    </location>
</feature>
<organism evidence="2 3">
    <name type="scientific">Calycina marina</name>
    <dbReference type="NCBI Taxonomy" id="1763456"/>
    <lineage>
        <taxon>Eukaryota</taxon>
        <taxon>Fungi</taxon>
        <taxon>Dikarya</taxon>
        <taxon>Ascomycota</taxon>
        <taxon>Pezizomycotina</taxon>
        <taxon>Leotiomycetes</taxon>
        <taxon>Helotiales</taxon>
        <taxon>Pezizellaceae</taxon>
        <taxon>Calycina</taxon>
    </lineage>
</organism>
<dbReference type="InterPro" id="IPR036259">
    <property type="entry name" value="MFS_trans_sf"/>
</dbReference>
<dbReference type="PANTHER" id="PTHR11360">
    <property type="entry name" value="MONOCARBOXYLATE TRANSPORTER"/>
    <property type="match status" value="1"/>
</dbReference>
<keyword evidence="1" id="KW-0472">Membrane</keyword>
<dbReference type="PANTHER" id="PTHR11360:SF287">
    <property type="entry name" value="MFS MONOCARBOXYLATE TRANSPORTER"/>
    <property type="match status" value="1"/>
</dbReference>
<dbReference type="Proteomes" id="UP000887226">
    <property type="component" value="Unassembled WGS sequence"/>
</dbReference>
<feature type="transmembrane region" description="Helical" evidence="1">
    <location>
        <begin position="80"/>
        <end position="99"/>
    </location>
</feature>
<dbReference type="EMBL" id="MU254419">
    <property type="protein sequence ID" value="KAG9240526.1"/>
    <property type="molecule type" value="Genomic_DNA"/>
</dbReference>
<keyword evidence="3" id="KW-1185">Reference proteome</keyword>
<accession>A0A9P8CCR6</accession>
<sequence>MMFLGSPSATPLVIKYYKWRQRMVVAGFTLCVISQIRASFTSSIAILVASQDALYGTGVLVVYASLVSLVNEWFIQRRGLAYGIMFAGGGVSGAGLLFLEWPLVKHGYQSHHLRESCC</sequence>
<comment type="caution">
    <text evidence="2">The sequence shown here is derived from an EMBL/GenBank/DDBJ whole genome shotgun (WGS) entry which is preliminary data.</text>
</comment>
<evidence type="ECO:0000313" key="3">
    <source>
        <dbReference type="Proteomes" id="UP000887226"/>
    </source>
</evidence>
<evidence type="ECO:0000256" key="1">
    <source>
        <dbReference type="SAM" id="Phobius"/>
    </source>
</evidence>
<evidence type="ECO:0008006" key="4">
    <source>
        <dbReference type="Google" id="ProtNLM"/>
    </source>
</evidence>
<dbReference type="InterPro" id="IPR050327">
    <property type="entry name" value="Proton-linked_MCT"/>
</dbReference>
<dbReference type="AlphaFoldDB" id="A0A9P8CCR6"/>
<dbReference type="OrthoDB" id="2213137at2759"/>
<dbReference type="SUPFAM" id="SSF103473">
    <property type="entry name" value="MFS general substrate transporter"/>
    <property type="match status" value="1"/>
</dbReference>
<proteinExistence type="predicted"/>
<protein>
    <recommendedName>
        <fullName evidence="4">Monocarboxylate transporter</fullName>
    </recommendedName>
</protein>